<comment type="caution">
    <text evidence="5">The sequence shown here is derived from an EMBL/GenBank/DDBJ whole genome shotgun (WGS) entry which is preliminary data.</text>
</comment>
<evidence type="ECO:0000313" key="5">
    <source>
        <dbReference type="EMBL" id="MDH7640202.1"/>
    </source>
</evidence>
<gene>
    <name evidence="5" type="ORF">QGN17_15805</name>
</gene>
<sequence>MKRGVRAVMLSALVATAAVVPANGQQFTSQGYTFLKAVKDRDGTKVTDALNTPGTTVITSRDDDGQNALHIVAKRRDLPWLQFMLSKGAPMDARDNNGDTPLMAATRIGFVEGEQQLLDVGAQVDLANNRGETPLIVATEARDLGSVRVLLTHGADPRVQDHVAGLSAIDYAKRDNRAAPILKLLLEVKPAAKKQVSGPTLN</sequence>
<dbReference type="PROSITE" id="PS50297">
    <property type="entry name" value="ANK_REP_REGION"/>
    <property type="match status" value="3"/>
</dbReference>
<dbReference type="PROSITE" id="PS50088">
    <property type="entry name" value="ANK_REPEAT"/>
    <property type="match status" value="3"/>
</dbReference>
<dbReference type="InterPro" id="IPR036770">
    <property type="entry name" value="Ankyrin_rpt-contain_sf"/>
</dbReference>
<evidence type="ECO:0000313" key="6">
    <source>
        <dbReference type="Proteomes" id="UP001160625"/>
    </source>
</evidence>
<dbReference type="Gene3D" id="1.25.40.20">
    <property type="entry name" value="Ankyrin repeat-containing domain"/>
    <property type="match status" value="1"/>
</dbReference>
<dbReference type="SUPFAM" id="SSF48403">
    <property type="entry name" value="Ankyrin repeat"/>
    <property type="match status" value="1"/>
</dbReference>
<feature type="repeat" description="ANK" evidence="3">
    <location>
        <begin position="130"/>
        <end position="162"/>
    </location>
</feature>
<evidence type="ECO:0000256" key="2">
    <source>
        <dbReference type="ARBA" id="ARBA00023043"/>
    </source>
</evidence>
<dbReference type="Pfam" id="PF12796">
    <property type="entry name" value="Ank_2"/>
    <property type="match status" value="1"/>
</dbReference>
<evidence type="ECO:0000256" key="1">
    <source>
        <dbReference type="ARBA" id="ARBA00022737"/>
    </source>
</evidence>
<organism evidence="5 6">
    <name type="scientific">Sphingomonas oryzagri</name>
    <dbReference type="NCBI Taxonomy" id="3042314"/>
    <lineage>
        <taxon>Bacteria</taxon>
        <taxon>Pseudomonadati</taxon>
        <taxon>Pseudomonadota</taxon>
        <taxon>Alphaproteobacteria</taxon>
        <taxon>Sphingomonadales</taxon>
        <taxon>Sphingomonadaceae</taxon>
        <taxon>Sphingomonas</taxon>
    </lineage>
</organism>
<keyword evidence="2 3" id="KW-0040">ANK repeat</keyword>
<evidence type="ECO:0000256" key="3">
    <source>
        <dbReference type="PROSITE-ProRule" id="PRU00023"/>
    </source>
</evidence>
<dbReference type="EMBL" id="JARYGZ010000002">
    <property type="protein sequence ID" value="MDH7640202.1"/>
    <property type="molecule type" value="Genomic_DNA"/>
</dbReference>
<feature type="chain" id="PRO_5045604640" evidence="4">
    <location>
        <begin position="18"/>
        <end position="202"/>
    </location>
</feature>
<reference evidence="5" key="1">
    <citation type="submission" date="2023-04" db="EMBL/GenBank/DDBJ databases">
        <title>Sphingomonas sp. MAHUQ-71 isolated from rice field.</title>
        <authorList>
            <person name="Huq M.A."/>
        </authorList>
    </citation>
    <scope>NUCLEOTIDE SEQUENCE</scope>
    <source>
        <strain evidence="5">MAHUQ-71</strain>
    </source>
</reference>
<dbReference type="SMART" id="SM00248">
    <property type="entry name" value="ANK"/>
    <property type="match status" value="3"/>
</dbReference>
<accession>A0ABT6N518</accession>
<proteinExistence type="predicted"/>
<dbReference type="Proteomes" id="UP001160625">
    <property type="component" value="Unassembled WGS sequence"/>
</dbReference>
<keyword evidence="4" id="KW-0732">Signal</keyword>
<dbReference type="PANTHER" id="PTHR24171:SF8">
    <property type="entry name" value="BRCA1-ASSOCIATED RING DOMAIN PROTEIN 1"/>
    <property type="match status" value="1"/>
</dbReference>
<feature type="repeat" description="ANK" evidence="3">
    <location>
        <begin position="97"/>
        <end position="129"/>
    </location>
</feature>
<evidence type="ECO:0000256" key="4">
    <source>
        <dbReference type="SAM" id="SignalP"/>
    </source>
</evidence>
<keyword evidence="1" id="KW-0677">Repeat</keyword>
<dbReference type="RefSeq" id="WP_281045559.1">
    <property type="nucleotide sequence ID" value="NZ_JARYGZ010000002.1"/>
</dbReference>
<feature type="signal peptide" evidence="4">
    <location>
        <begin position="1"/>
        <end position="17"/>
    </location>
</feature>
<name>A0ABT6N518_9SPHN</name>
<feature type="repeat" description="ANK" evidence="3">
    <location>
        <begin position="64"/>
        <end position="96"/>
    </location>
</feature>
<keyword evidence="6" id="KW-1185">Reference proteome</keyword>
<dbReference type="PANTHER" id="PTHR24171">
    <property type="entry name" value="ANKYRIN REPEAT DOMAIN-CONTAINING PROTEIN 39-RELATED"/>
    <property type="match status" value="1"/>
</dbReference>
<dbReference type="InterPro" id="IPR002110">
    <property type="entry name" value="Ankyrin_rpt"/>
</dbReference>
<protein>
    <submittedName>
        <fullName evidence="5">Ankyrin repeat domain-containing protein</fullName>
    </submittedName>
</protein>